<dbReference type="RefSeq" id="WP_003393390.1">
    <property type="nucleotide sequence ID" value="NZ_APBN01000028.1"/>
</dbReference>
<comment type="caution">
    <text evidence="4">The sequence shown here is derived from an EMBL/GenBank/DDBJ whole genome shotgun (WGS) entry which is preliminary data.</text>
</comment>
<comment type="similarity">
    <text evidence="1">Belongs to the DinB family.</text>
</comment>
<dbReference type="InterPro" id="IPR034660">
    <property type="entry name" value="DinB/YfiT-like"/>
</dbReference>
<reference evidence="4 5" key="1">
    <citation type="submission" date="2013-03" db="EMBL/GenBank/DDBJ databases">
        <title>Assembly of a new bacterial strain Brevibacillus borstelensis AK1.</title>
        <authorList>
            <person name="Rajan I."/>
            <person name="PoliReddy D."/>
            <person name="Sugumar T."/>
            <person name="Rathinam K."/>
            <person name="Alqarawi S."/>
            <person name="Khalil A.B."/>
            <person name="Sivakumar N."/>
        </authorList>
    </citation>
    <scope>NUCLEOTIDE SEQUENCE [LARGE SCALE GENOMIC DNA]</scope>
    <source>
        <strain evidence="4 5">AK1</strain>
    </source>
</reference>
<feature type="binding site" evidence="3">
    <location>
        <position position="51"/>
    </location>
    <ligand>
        <name>a divalent metal cation</name>
        <dbReference type="ChEBI" id="CHEBI:60240"/>
    </ligand>
</feature>
<dbReference type="EMBL" id="APBN01000028">
    <property type="protein sequence ID" value="EMT49934.1"/>
    <property type="molecule type" value="Genomic_DNA"/>
</dbReference>
<gene>
    <name evidence="4" type="ORF">I532_25065</name>
</gene>
<dbReference type="PATRIC" id="fig|1300222.3.peg.5250"/>
<evidence type="ECO:0000313" key="5">
    <source>
        <dbReference type="Proteomes" id="UP000012081"/>
    </source>
</evidence>
<dbReference type="InterPro" id="IPR007837">
    <property type="entry name" value="DinB"/>
</dbReference>
<proteinExistence type="inferred from homology"/>
<dbReference type="GO" id="GO:0046872">
    <property type="term" value="F:metal ion binding"/>
    <property type="evidence" value="ECO:0007669"/>
    <property type="project" value="UniProtKB-KW"/>
</dbReference>
<dbReference type="Pfam" id="PF05163">
    <property type="entry name" value="DinB"/>
    <property type="match status" value="1"/>
</dbReference>
<protein>
    <submittedName>
        <fullName evidence="4">DinB family protein</fullName>
    </submittedName>
</protein>
<keyword evidence="2 3" id="KW-0479">Metal-binding</keyword>
<feature type="binding site" evidence="3">
    <location>
        <position position="140"/>
    </location>
    <ligand>
        <name>a divalent metal cation</name>
        <dbReference type="ChEBI" id="CHEBI:60240"/>
    </ligand>
</feature>
<evidence type="ECO:0000256" key="3">
    <source>
        <dbReference type="PIRSR" id="PIRSR607837-1"/>
    </source>
</evidence>
<evidence type="ECO:0000256" key="1">
    <source>
        <dbReference type="ARBA" id="ARBA00008635"/>
    </source>
</evidence>
<feature type="binding site" evidence="3">
    <location>
        <position position="136"/>
    </location>
    <ligand>
        <name>a divalent metal cation</name>
        <dbReference type="ChEBI" id="CHEBI:60240"/>
    </ligand>
</feature>
<keyword evidence="5" id="KW-1185">Reference proteome</keyword>
<dbReference type="Gene3D" id="1.20.120.450">
    <property type="entry name" value="dinb family like domain"/>
    <property type="match status" value="1"/>
</dbReference>
<sequence>MNAVNEIKGLLFEELELIVRTTSNLIRRIEQDQWEYKPTDQMRTLRELVEHLVAIPSVDLLILKENPQEVIRQLESEISALSAPEELIEQMTSGLDDLKDYMQGLSDEDFLQKKTTPFYLEHGSVQAKWLIEIATHAQHHRSQLFTYLKLLGHDVNMFDLY</sequence>
<dbReference type="STRING" id="1300222.I532_25065"/>
<accession>M8D147</accession>
<dbReference type="AlphaFoldDB" id="M8D147"/>
<dbReference type="OrthoDB" id="2427314at2"/>
<evidence type="ECO:0000313" key="4">
    <source>
        <dbReference type="EMBL" id="EMT49934.1"/>
    </source>
</evidence>
<organism evidence="4 5">
    <name type="scientific">Brevibacillus borstelensis AK1</name>
    <dbReference type="NCBI Taxonomy" id="1300222"/>
    <lineage>
        <taxon>Bacteria</taxon>
        <taxon>Bacillati</taxon>
        <taxon>Bacillota</taxon>
        <taxon>Bacilli</taxon>
        <taxon>Bacillales</taxon>
        <taxon>Paenibacillaceae</taxon>
        <taxon>Brevibacillus</taxon>
    </lineage>
</organism>
<dbReference type="SUPFAM" id="SSF109854">
    <property type="entry name" value="DinB/YfiT-like putative metalloenzymes"/>
    <property type="match status" value="1"/>
</dbReference>
<dbReference type="Proteomes" id="UP000012081">
    <property type="component" value="Unassembled WGS sequence"/>
</dbReference>
<evidence type="ECO:0000256" key="2">
    <source>
        <dbReference type="ARBA" id="ARBA00022723"/>
    </source>
</evidence>
<name>M8D147_9BACL</name>